<feature type="region of interest" description="Disordered" evidence="1">
    <location>
        <begin position="82"/>
        <end position="130"/>
    </location>
</feature>
<organism evidence="2 3">
    <name type="scientific">Rhizobium leguminosarum</name>
    <dbReference type="NCBI Taxonomy" id="384"/>
    <lineage>
        <taxon>Bacteria</taxon>
        <taxon>Pseudomonadati</taxon>
        <taxon>Pseudomonadota</taxon>
        <taxon>Alphaproteobacteria</taxon>
        <taxon>Hyphomicrobiales</taxon>
        <taxon>Rhizobiaceae</taxon>
        <taxon>Rhizobium/Agrobacterium group</taxon>
        <taxon>Rhizobium</taxon>
    </lineage>
</organism>
<dbReference type="AlphaFoldDB" id="A0A4Q8XW38"/>
<gene>
    <name evidence="2" type="ORF">ELI03_03335</name>
</gene>
<dbReference type="Proteomes" id="UP000293652">
    <property type="component" value="Unassembled WGS sequence"/>
</dbReference>
<comment type="caution">
    <text evidence="2">The sequence shown here is derived from an EMBL/GenBank/DDBJ whole genome shotgun (WGS) entry which is preliminary data.</text>
</comment>
<accession>A0A4Q8XW38</accession>
<dbReference type="EMBL" id="SIPC01000001">
    <property type="protein sequence ID" value="TAX70853.1"/>
    <property type="molecule type" value="Genomic_DNA"/>
</dbReference>
<proteinExistence type="predicted"/>
<name>A0A4Q8XW38_RHILE</name>
<reference evidence="2 3" key="1">
    <citation type="submission" date="2019-02" db="EMBL/GenBank/DDBJ databases">
        <title>The genomic architecture of introgression among sibling species of bacteria.</title>
        <authorList>
            <person name="Cavassim M.I.A."/>
            <person name="Moeskjaer S."/>
            <person name="Moslemi C."/>
            <person name="Fields B."/>
            <person name="Bachmann A."/>
            <person name="Vilhjalmsson B."/>
            <person name="Schierup M.H."/>
            <person name="Young J.P.W."/>
            <person name="Andersen S.U."/>
        </authorList>
    </citation>
    <scope>NUCLEOTIDE SEQUENCE [LARGE SCALE GENOMIC DNA]</scope>
    <source>
        <strain evidence="2 3">SM145A</strain>
    </source>
</reference>
<evidence type="ECO:0000256" key="1">
    <source>
        <dbReference type="SAM" id="MobiDB-lite"/>
    </source>
</evidence>
<protein>
    <submittedName>
        <fullName evidence="2">Uncharacterized protein</fullName>
    </submittedName>
</protein>
<evidence type="ECO:0000313" key="2">
    <source>
        <dbReference type="EMBL" id="TAX70853.1"/>
    </source>
</evidence>
<sequence length="130" mass="13802">MEAVAILRRHNISTLIPVLVTGIQPPRVRAVNESFDGKEFLASKDFDALDSCDEHRNEGARGEAILPIVDSAKPERLAASVTAAESLARTPPQSPSSSALSRGSMPDAGGVGGRQFTQAGFSWRTREAAT</sequence>
<evidence type="ECO:0000313" key="3">
    <source>
        <dbReference type="Proteomes" id="UP000293652"/>
    </source>
</evidence>